<comment type="caution">
    <text evidence="2">The sequence shown here is derived from an EMBL/GenBank/DDBJ whole genome shotgun (WGS) entry which is preliminary data.</text>
</comment>
<proteinExistence type="predicted"/>
<evidence type="ECO:0000313" key="2">
    <source>
        <dbReference type="EMBL" id="TPR12780.1"/>
    </source>
</evidence>
<gene>
    <name evidence="2" type="ORF">DY048_07155</name>
</gene>
<dbReference type="RefSeq" id="WP_105988503.1">
    <property type="nucleotide sequence ID" value="NZ_POST01000009.1"/>
</dbReference>
<feature type="transmembrane region" description="Helical" evidence="1">
    <location>
        <begin position="12"/>
        <end position="29"/>
    </location>
</feature>
<keyword evidence="1" id="KW-0472">Membrane</keyword>
<accession>A0ABY2YVM4</accession>
<evidence type="ECO:0000256" key="1">
    <source>
        <dbReference type="SAM" id="Phobius"/>
    </source>
</evidence>
<sequence>MNKAIINGSLSALMGMLIVYFIGNTYFASTFKGQIVVVVLLLIELILASTAIADLITNYKK</sequence>
<evidence type="ECO:0000313" key="3">
    <source>
        <dbReference type="Proteomes" id="UP000767392"/>
    </source>
</evidence>
<feature type="transmembrane region" description="Helical" evidence="1">
    <location>
        <begin position="35"/>
        <end position="56"/>
    </location>
</feature>
<protein>
    <recommendedName>
        <fullName evidence="4">TMhelix containing protein</fullName>
    </recommendedName>
</protein>
<dbReference type="EMBL" id="QUAM01000006">
    <property type="protein sequence ID" value="TPR12780.1"/>
    <property type="molecule type" value="Genomic_DNA"/>
</dbReference>
<evidence type="ECO:0008006" key="4">
    <source>
        <dbReference type="Google" id="ProtNLM"/>
    </source>
</evidence>
<keyword evidence="3" id="KW-1185">Reference proteome</keyword>
<organism evidence="2 3">
    <name type="scientific">Apilactobacillus timberlakei</name>
    <dbReference type="NCBI Taxonomy" id="2008380"/>
    <lineage>
        <taxon>Bacteria</taxon>
        <taxon>Bacillati</taxon>
        <taxon>Bacillota</taxon>
        <taxon>Bacilli</taxon>
        <taxon>Lactobacillales</taxon>
        <taxon>Lactobacillaceae</taxon>
        <taxon>Apilactobacillus</taxon>
    </lineage>
</organism>
<name>A0ABY2YVM4_9LACO</name>
<reference evidence="2 3" key="1">
    <citation type="submission" date="2018-08" db="EMBL/GenBank/DDBJ databases">
        <title>Comparative genomics of wild bee and flower associated Lactobacillus reveals potential adaptation to the bee host.</title>
        <authorList>
            <person name="Vuong H.Q."/>
            <person name="Mcfrederick Q.S."/>
        </authorList>
    </citation>
    <scope>NUCLEOTIDE SEQUENCE [LARGE SCALE GENOMIC DNA]</scope>
    <source>
        <strain evidence="2 3">HV_04</strain>
    </source>
</reference>
<keyword evidence="1" id="KW-1133">Transmembrane helix</keyword>
<keyword evidence="1" id="KW-0812">Transmembrane</keyword>
<dbReference type="Proteomes" id="UP000767392">
    <property type="component" value="Unassembled WGS sequence"/>
</dbReference>